<dbReference type="InterPro" id="IPR002813">
    <property type="entry name" value="Arg_biosynth_ArgJ"/>
</dbReference>
<accession>A0A4S4KGF2</accession>
<evidence type="ECO:0000256" key="2">
    <source>
        <dbReference type="ARBA" id="ARBA00022605"/>
    </source>
</evidence>
<dbReference type="EMBL" id="SGPK01000813">
    <property type="protein sequence ID" value="THG97304.1"/>
    <property type="molecule type" value="Genomic_DNA"/>
</dbReference>
<feature type="region of interest" description="Disordered" evidence="5">
    <location>
        <begin position="1"/>
        <end position="27"/>
    </location>
</feature>
<organism evidence="6 7">
    <name type="scientific">Phellinidium pouzarii</name>
    <dbReference type="NCBI Taxonomy" id="167371"/>
    <lineage>
        <taxon>Eukaryota</taxon>
        <taxon>Fungi</taxon>
        <taxon>Dikarya</taxon>
        <taxon>Basidiomycota</taxon>
        <taxon>Agaricomycotina</taxon>
        <taxon>Agaricomycetes</taxon>
        <taxon>Hymenochaetales</taxon>
        <taxon>Hymenochaetaceae</taxon>
        <taxon>Phellinidium</taxon>
    </lineage>
</organism>
<evidence type="ECO:0000256" key="5">
    <source>
        <dbReference type="SAM" id="MobiDB-lite"/>
    </source>
</evidence>
<reference evidence="6 7" key="1">
    <citation type="submission" date="2019-02" db="EMBL/GenBank/DDBJ databases">
        <title>Genome sequencing of the rare red list fungi Phellinidium pouzarii.</title>
        <authorList>
            <person name="Buettner E."/>
            <person name="Kellner H."/>
        </authorList>
    </citation>
    <scope>NUCLEOTIDE SEQUENCE [LARGE SCALE GENOMIC DNA]</scope>
    <source>
        <strain evidence="6 7">DSM 108285</strain>
    </source>
</reference>
<dbReference type="OrthoDB" id="2017946at2759"/>
<evidence type="ECO:0000313" key="6">
    <source>
        <dbReference type="EMBL" id="THG97304.1"/>
    </source>
</evidence>
<dbReference type="PANTHER" id="PTHR23100">
    <property type="entry name" value="ARGININE BIOSYNTHESIS BIFUNCTIONAL PROTEIN ARGJ"/>
    <property type="match status" value="1"/>
</dbReference>
<keyword evidence="1" id="KW-0055">Arginine biosynthesis</keyword>
<dbReference type="InterPro" id="IPR016117">
    <property type="entry name" value="ArgJ-like_dom_sf"/>
</dbReference>
<name>A0A4S4KGF2_9AGAM</name>
<feature type="non-terminal residue" evidence="6">
    <location>
        <position position="260"/>
    </location>
</feature>
<dbReference type="GO" id="GO:0006592">
    <property type="term" value="P:ornithine biosynthetic process"/>
    <property type="evidence" value="ECO:0007669"/>
    <property type="project" value="TreeGrafter"/>
</dbReference>
<dbReference type="GO" id="GO:0006526">
    <property type="term" value="P:L-arginine biosynthetic process"/>
    <property type="evidence" value="ECO:0007669"/>
    <property type="project" value="UniProtKB-KW"/>
</dbReference>
<proteinExistence type="inferred from homology"/>
<keyword evidence="2" id="KW-0028">Amino-acid biosynthesis</keyword>
<dbReference type="Pfam" id="PF01960">
    <property type="entry name" value="ArgJ"/>
    <property type="match status" value="1"/>
</dbReference>
<dbReference type="GO" id="GO:0005759">
    <property type="term" value="C:mitochondrial matrix"/>
    <property type="evidence" value="ECO:0007669"/>
    <property type="project" value="TreeGrafter"/>
</dbReference>
<evidence type="ECO:0000313" key="7">
    <source>
        <dbReference type="Proteomes" id="UP000308199"/>
    </source>
</evidence>
<dbReference type="Gene3D" id="3.60.70.12">
    <property type="entry name" value="L-amino peptidase D-ALA esterase/amidase"/>
    <property type="match status" value="1"/>
</dbReference>
<gene>
    <name evidence="6" type="ORF">EW145_g7643</name>
</gene>
<dbReference type="PANTHER" id="PTHR23100:SF0">
    <property type="entry name" value="ARGININE BIOSYNTHESIS BIFUNCTIONAL PROTEIN ARGJ, MITOCHONDRIAL"/>
    <property type="match status" value="1"/>
</dbReference>
<dbReference type="Proteomes" id="UP000308199">
    <property type="component" value="Unassembled WGS sequence"/>
</dbReference>
<evidence type="ECO:0000256" key="3">
    <source>
        <dbReference type="ARBA" id="ARBA00023128"/>
    </source>
</evidence>
<dbReference type="SUPFAM" id="SSF56266">
    <property type="entry name" value="DmpA/ArgJ-like"/>
    <property type="match status" value="1"/>
</dbReference>
<comment type="caution">
    <text evidence="6">The sequence shown here is derived from an EMBL/GenBank/DDBJ whole genome shotgun (WGS) entry which is preliminary data.</text>
</comment>
<keyword evidence="4" id="KW-0511">Multifunctional enzyme</keyword>
<keyword evidence="3" id="KW-0496">Mitochondrion</keyword>
<dbReference type="HAMAP" id="MF_01106">
    <property type="entry name" value="ArgJ"/>
    <property type="match status" value="1"/>
</dbReference>
<protein>
    <submittedName>
        <fullName evidence="6">Uncharacterized protein</fullName>
    </submittedName>
</protein>
<evidence type="ECO:0000256" key="1">
    <source>
        <dbReference type="ARBA" id="ARBA00022571"/>
    </source>
</evidence>
<dbReference type="AlphaFoldDB" id="A0A4S4KGF2"/>
<dbReference type="GO" id="GO:0004042">
    <property type="term" value="F:L-glutamate N-acetyltransferase activity"/>
    <property type="evidence" value="ECO:0007669"/>
    <property type="project" value="TreeGrafter"/>
</dbReference>
<feature type="compositionally biased region" description="Polar residues" evidence="5">
    <location>
        <begin position="1"/>
        <end position="14"/>
    </location>
</feature>
<dbReference type="GO" id="GO:0004358">
    <property type="term" value="F:L-glutamate N-acetyltransferase activity, acting on acetyl-L-ornithine as donor"/>
    <property type="evidence" value="ECO:0007669"/>
    <property type="project" value="InterPro"/>
</dbReference>
<evidence type="ECO:0000256" key="4">
    <source>
        <dbReference type="ARBA" id="ARBA00023268"/>
    </source>
</evidence>
<sequence>MSSSSSKPGLQFSMNPPPPKAHHHQPIPAAAFPRGFLLGGTHAGVKKSATVADLALAVSATAHPAAAAGVFTRNAVAAAPVLVSSQVLEDSGARVRSVVVNSGCANAVTGKRGLEDAWSMVRAADDVVRTLGTASGSSNTGAPMHCESLVMSTGVIGQPLPIDRILRGIASFSFSSPSQAEGQQVQLQLPEDASAAPLGSTFAHWERAARAFMTTDTFPKLRARSFAAGGRTYRLGGMSKGAGMIHPDMGALAVPHKKGG</sequence>
<keyword evidence="7" id="KW-1185">Reference proteome</keyword>